<dbReference type="STRING" id="327939.BIW53_12055"/>
<comment type="caution">
    <text evidence="1">The sequence shown here is derived from an EMBL/GenBank/DDBJ whole genome shotgun (WGS) entry which is preliminary data.</text>
</comment>
<gene>
    <name evidence="1" type="ORF">BIW53_12055</name>
</gene>
<dbReference type="AlphaFoldDB" id="A0A1S1N5X2"/>
<protein>
    <submittedName>
        <fullName evidence="1">Uncharacterized protein</fullName>
    </submittedName>
</protein>
<reference evidence="1 2" key="1">
    <citation type="submission" date="2016-10" db="EMBL/GenBank/DDBJ databases">
        <title>Pseudoalteromonas amylolytica sp. nov., isolated from the surface seawater.</title>
        <authorList>
            <person name="Wu Y.-H."/>
            <person name="Cheng H."/>
            <person name="Jin X.-B."/>
            <person name="Wang C.-S."/>
            <person name="Xu X.-W."/>
        </authorList>
    </citation>
    <scope>NUCLEOTIDE SEQUENCE [LARGE SCALE GENOMIC DNA]</scope>
    <source>
        <strain evidence="1 2">JCM 12483</strain>
    </source>
</reference>
<sequence length="231" mass="26917">MVDRSKFERLNESQQRIVKFIVDNLDKEVLEQLENAIHVEYARDVSYALEHRPDVANRAKPQMHRYAVDQVFVNMFGPDALQSTEPKGEYYTIYSNGSISMSHCEAHTDEKKRPAKHRKKMAKKNEVIEPHQLRFEHFDDILDNTQKSAVKNTIHIALYILHKSKIASDATEPEGIYVAVPYSDWTDYHLFVSLQLILGMYGNEELEAMEDMAMPALKDVMIDREKDIFKR</sequence>
<dbReference type="EMBL" id="MNAN01000032">
    <property type="protein sequence ID" value="OHU94763.1"/>
    <property type="molecule type" value="Genomic_DNA"/>
</dbReference>
<dbReference type="Proteomes" id="UP000180253">
    <property type="component" value="Unassembled WGS sequence"/>
</dbReference>
<evidence type="ECO:0000313" key="2">
    <source>
        <dbReference type="Proteomes" id="UP000180253"/>
    </source>
</evidence>
<evidence type="ECO:0000313" key="1">
    <source>
        <dbReference type="EMBL" id="OHU94763.1"/>
    </source>
</evidence>
<accession>A0A1S1N5X2</accession>
<keyword evidence="2" id="KW-1185">Reference proteome</keyword>
<organism evidence="1 2">
    <name type="scientific">Pseudoalteromonas byunsanensis</name>
    <dbReference type="NCBI Taxonomy" id="327939"/>
    <lineage>
        <taxon>Bacteria</taxon>
        <taxon>Pseudomonadati</taxon>
        <taxon>Pseudomonadota</taxon>
        <taxon>Gammaproteobacteria</taxon>
        <taxon>Alteromonadales</taxon>
        <taxon>Pseudoalteromonadaceae</taxon>
        <taxon>Pseudoalteromonas</taxon>
    </lineage>
</organism>
<dbReference type="RefSeq" id="WP_070992280.1">
    <property type="nucleotide sequence ID" value="NZ_CBCSHD010000007.1"/>
</dbReference>
<proteinExistence type="predicted"/>
<name>A0A1S1N5X2_9GAMM</name>
<dbReference type="OrthoDB" id="7064326at2"/>